<name>A0A4R4UGT2_9ACTN</name>
<sequence length="158" mass="17061">MRGGGLGPLSLGTSNIDHLVLTGDTWLIIDAKGCRAGTLGLNPKGKGVLVKTDGILVPQKWLDDGRAYSRSGVIYRLTDAMQGLTAWIVPDSTLLHPSVQQTTCRKRGGDVLSMRAIVDGYFDQHFFATTGPRRCGPHRQAVSPPEPAPSVRLMVRAR</sequence>
<evidence type="ECO:0000313" key="2">
    <source>
        <dbReference type="Proteomes" id="UP000295258"/>
    </source>
</evidence>
<protein>
    <recommendedName>
        <fullName evidence="3">NERD domain-containing protein</fullName>
    </recommendedName>
</protein>
<dbReference type="Proteomes" id="UP000295258">
    <property type="component" value="Unassembled WGS sequence"/>
</dbReference>
<dbReference type="EMBL" id="SMKO01000211">
    <property type="protein sequence ID" value="TDC91038.1"/>
    <property type="molecule type" value="Genomic_DNA"/>
</dbReference>
<dbReference type="AlphaFoldDB" id="A0A4R4UGT2"/>
<dbReference type="RefSeq" id="WP_132605281.1">
    <property type="nucleotide sequence ID" value="NZ_SMKO01000211.1"/>
</dbReference>
<evidence type="ECO:0000313" key="1">
    <source>
        <dbReference type="EMBL" id="TDC91038.1"/>
    </source>
</evidence>
<accession>A0A4R4UGT2</accession>
<evidence type="ECO:0008006" key="3">
    <source>
        <dbReference type="Google" id="ProtNLM"/>
    </source>
</evidence>
<organism evidence="1 2">
    <name type="scientific">Nonomuraea deserti</name>
    <dbReference type="NCBI Taxonomy" id="1848322"/>
    <lineage>
        <taxon>Bacteria</taxon>
        <taxon>Bacillati</taxon>
        <taxon>Actinomycetota</taxon>
        <taxon>Actinomycetes</taxon>
        <taxon>Streptosporangiales</taxon>
        <taxon>Streptosporangiaceae</taxon>
        <taxon>Nonomuraea</taxon>
    </lineage>
</organism>
<proteinExistence type="predicted"/>
<keyword evidence="2" id="KW-1185">Reference proteome</keyword>
<reference evidence="1 2" key="1">
    <citation type="submission" date="2019-03" db="EMBL/GenBank/DDBJ databases">
        <title>Draft genome sequences of novel Actinobacteria.</title>
        <authorList>
            <person name="Sahin N."/>
            <person name="Ay H."/>
            <person name="Saygin H."/>
        </authorList>
    </citation>
    <scope>NUCLEOTIDE SEQUENCE [LARGE SCALE GENOMIC DNA]</scope>
    <source>
        <strain evidence="1 2">KC310</strain>
    </source>
</reference>
<gene>
    <name evidence="1" type="ORF">E1292_43030</name>
</gene>
<comment type="caution">
    <text evidence="1">The sequence shown here is derived from an EMBL/GenBank/DDBJ whole genome shotgun (WGS) entry which is preliminary data.</text>
</comment>